<dbReference type="InterPro" id="IPR006527">
    <property type="entry name" value="F-box-assoc_dom_typ1"/>
</dbReference>
<dbReference type="InterPro" id="IPR017451">
    <property type="entry name" value="F-box-assoc_interact_dom"/>
</dbReference>
<dbReference type="EnsemblPlants" id="AET02355">
    <property type="protein sequence ID" value="AET02355"/>
    <property type="gene ID" value="MTR_8g039500"/>
</dbReference>
<evidence type="ECO:0000259" key="1">
    <source>
        <dbReference type="Pfam" id="PF07734"/>
    </source>
</evidence>
<protein>
    <submittedName>
        <fullName evidence="2">F-box protein interaction domain protein</fullName>
    </submittedName>
    <submittedName>
        <fullName evidence="3">Putative F-box domain-containing protein</fullName>
    </submittedName>
</protein>
<dbReference type="PaxDb" id="3880-AET02355"/>
<dbReference type="PANTHER" id="PTHR31672">
    <property type="entry name" value="BNACNNG10540D PROTEIN"/>
    <property type="match status" value="1"/>
</dbReference>
<sequence length="346" mass="40332">MAPTNQKVSNHVPEDIVFSIFSKLPLKSLNRFTCLGKSWTLLFENPYFMNMFYKNIVFKYHSLYDEASLLLNYEWKLYFLSGERFENKVQMKWPHPFDQKRGCYPCILGSSINGTLCIYDAHDTSTTVLWNPATEELKIIPEKKAPMYKHESYFTIHGFGYDRVRDDYKVLQHVVYIEDDWDQVAPPATHWDIYSLRSNHWKKLYVDMRQRYLTSEGSMVYLNGVCHWWGKIYRQPIETFVVSFDLANEVPVTTLFPFDSHGLKWFDKHLTTLNGFVAMIITYEKNTSSFRISISVLGEPGVNESWTKLFDVGPMSGIDHPIGAGKKVDIVLRKYDGELACLDLTT</sequence>
<keyword evidence="5" id="KW-1185">Reference proteome</keyword>
<accession>G7LGR5</accession>
<evidence type="ECO:0000313" key="3">
    <source>
        <dbReference type="EMBL" id="RHN40296.1"/>
    </source>
</evidence>
<dbReference type="Proteomes" id="UP000002051">
    <property type="component" value="Chromosome 8"/>
</dbReference>
<dbReference type="Pfam" id="PF07734">
    <property type="entry name" value="FBA_1"/>
    <property type="match status" value="1"/>
</dbReference>
<evidence type="ECO:0000313" key="5">
    <source>
        <dbReference type="Proteomes" id="UP000002051"/>
    </source>
</evidence>
<reference evidence="2 5" key="1">
    <citation type="journal article" date="2011" name="Nature">
        <title>The Medicago genome provides insight into the evolution of rhizobial symbioses.</title>
        <authorList>
            <person name="Young N.D."/>
            <person name="Debelle F."/>
            <person name="Oldroyd G.E."/>
            <person name="Geurts R."/>
            <person name="Cannon S.B."/>
            <person name="Udvardi M.K."/>
            <person name="Benedito V.A."/>
            <person name="Mayer K.F."/>
            <person name="Gouzy J."/>
            <person name="Schoof H."/>
            <person name="Van de Peer Y."/>
            <person name="Proost S."/>
            <person name="Cook D.R."/>
            <person name="Meyers B.C."/>
            <person name="Spannagl M."/>
            <person name="Cheung F."/>
            <person name="De Mita S."/>
            <person name="Krishnakumar V."/>
            <person name="Gundlach H."/>
            <person name="Zhou S."/>
            <person name="Mudge J."/>
            <person name="Bharti A.K."/>
            <person name="Murray J.D."/>
            <person name="Naoumkina M.A."/>
            <person name="Rosen B."/>
            <person name="Silverstein K.A."/>
            <person name="Tang H."/>
            <person name="Rombauts S."/>
            <person name="Zhao P.X."/>
            <person name="Zhou P."/>
            <person name="Barbe V."/>
            <person name="Bardou P."/>
            <person name="Bechner M."/>
            <person name="Bellec A."/>
            <person name="Berger A."/>
            <person name="Berges H."/>
            <person name="Bidwell S."/>
            <person name="Bisseling T."/>
            <person name="Choisne N."/>
            <person name="Couloux A."/>
            <person name="Denny R."/>
            <person name="Deshpande S."/>
            <person name="Dai X."/>
            <person name="Doyle J.J."/>
            <person name="Dudez A.M."/>
            <person name="Farmer A.D."/>
            <person name="Fouteau S."/>
            <person name="Franken C."/>
            <person name="Gibelin C."/>
            <person name="Gish J."/>
            <person name="Goldstein S."/>
            <person name="Gonzalez A.J."/>
            <person name="Green P.J."/>
            <person name="Hallab A."/>
            <person name="Hartog M."/>
            <person name="Hua A."/>
            <person name="Humphray S.J."/>
            <person name="Jeong D.H."/>
            <person name="Jing Y."/>
            <person name="Jocker A."/>
            <person name="Kenton S.M."/>
            <person name="Kim D.J."/>
            <person name="Klee K."/>
            <person name="Lai H."/>
            <person name="Lang C."/>
            <person name="Lin S."/>
            <person name="Macmil S.L."/>
            <person name="Magdelenat G."/>
            <person name="Matthews L."/>
            <person name="McCorrison J."/>
            <person name="Monaghan E.L."/>
            <person name="Mun J.H."/>
            <person name="Najar F.Z."/>
            <person name="Nicholson C."/>
            <person name="Noirot C."/>
            <person name="O'Bleness M."/>
            <person name="Paule C.R."/>
            <person name="Poulain J."/>
            <person name="Prion F."/>
            <person name="Qin B."/>
            <person name="Qu C."/>
            <person name="Retzel E.F."/>
            <person name="Riddle C."/>
            <person name="Sallet E."/>
            <person name="Samain S."/>
            <person name="Samson N."/>
            <person name="Sanders I."/>
            <person name="Saurat O."/>
            <person name="Scarpelli C."/>
            <person name="Schiex T."/>
            <person name="Segurens B."/>
            <person name="Severin A.J."/>
            <person name="Sherrier D.J."/>
            <person name="Shi R."/>
            <person name="Sims S."/>
            <person name="Singer S.R."/>
            <person name="Sinharoy S."/>
            <person name="Sterck L."/>
            <person name="Viollet A."/>
            <person name="Wang B.B."/>
            <person name="Wang K."/>
            <person name="Wang M."/>
            <person name="Wang X."/>
            <person name="Warfsmann J."/>
            <person name="Weissenbach J."/>
            <person name="White D.D."/>
            <person name="White J.D."/>
            <person name="Wiley G.B."/>
            <person name="Wincker P."/>
            <person name="Xing Y."/>
            <person name="Yang L."/>
            <person name="Yao Z."/>
            <person name="Ying F."/>
            <person name="Zhai J."/>
            <person name="Zhou L."/>
            <person name="Zuber A."/>
            <person name="Denarie J."/>
            <person name="Dixon R.A."/>
            <person name="May G.D."/>
            <person name="Schwartz D.C."/>
            <person name="Rogers J."/>
            <person name="Quetier F."/>
            <person name="Town C.D."/>
            <person name="Roe B.A."/>
        </authorList>
    </citation>
    <scope>NUCLEOTIDE SEQUENCE [LARGE SCALE GENOMIC DNA]</scope>
    <source>
        <strain evidence="2">A17</strain>
        <strain evidence="4 5">cv. Jemalong A17</strain>
    </source>
</reference>
<dbReference type="Gramene" id="rna46436">
    <property type="protein sequence ID" value="RHN40296.1"/>
    <property type="gene ID" value="gene46436"/>
</dbReference>
<dbReference type="Proteomes" id="UP000265566">
    <property type="component" value="Chromosome 8"/>
</dbReference>
<dbReference type="PANTHER" id="PTHR31672:SF13">
    <property type="entry name" value="F-BOX PROTEIN CPR30-LIKE"/>
    <property type="match status" value="1"/>
</dbReference>
<evidence type="ECO:0000313" key="2">
    <source>
        <dbReference type="EMBL" id="AET02355.2"/>
    </source>
</evidence>
<reference evidence="3" key="4">
    <citation type="journal article" date="2018" name="Nat. Plants">
        <title>Whole-genome landscape of Medicago truncatula symbiotic genes.</title>
        <authorList>
            <person name="Pecrix Y."/>
            <person name="Gamas P."/>
            <person name="Carrere S."/>
        </authorList>
    </citation>
    <scope>NUCLEOTIDE SEQUENCE</scope>
    <source>
        <tissue evidence="3">Leaves</tissue>
    </source>
</reference>
<gene>
    <name evidence="2" type="ordered locus">MTR_8g039500</name>
    <name evidence="3" type="ORF">MtrunA17_Chr8g0353231</name>
</gene>
<reference evidence="2 5" key="2">
    <citation type="journal article" date="2014" name="BMC Genomics">
        <title>An improved genome release (version Mt4.0) for the model legume Medicago truncatula.</title>
        <authorList>
            <person name="Tang H."/>
            <person name="Krishnakumar V."/>
            <person name="Bidwell S."/>
            <person name="Rosen B."/>
            <person name="Chan A."/>
            <person name="Zhou S."/>
            <person name="Gentzbittel L."/>
            <person name="Childs K.L."/>
            <person name="Yandell M."/>
            <person name="Gundlach H."/>
            <person name="Mayer K.F."/>
            <person name="Schwartz D.C."/>
            <person name="Town C.D."/>
        </authorList>
    </citation>
    <scope>GENOME REANNOTATION</scope>
    <source>
        <strain evidence="4 5">cv. Jemalong A17</strain>
    </source>
</reference>
<dbReference type="STRING" id="3880.G7LGR5"/>
<reference evidence="4" key="3">
    <citation type="submission" date="2015-04" db="UniProtKB">
        <authorList>
            <consortium name="EnsemblPlants"/>
        </authorList>
    </citation>
    <scope>IDENTIFICATION</scope>
    <source>
        <strain evidence="4">cv. Jemalong A17</strain>
    </source>
</reference>
<proteinExistence type="predicted"/>
<organism evidence="2 5">
    <name type="scientific">Medicago truncatula</name>
    <name type="common">Barrel medic</name>
    <name type="synonym">Medicago tribuloides</name>
    <dbReference type="NCBI Taxonomy" id="3880"/>
    <lineage>
        <taxon>Eukaryota</taxon>
        <taxon>Viridiplantae</taxon>
        <taxon>Streptophyta</taxon>
        <taxon>Embryophyta</taxon>
        <taxon>Tracheophyta</taxon>
        <taxon>Spermatophyta</taxon>
        <taxon>Magnoliopsida</taxon>
        <taxon>eudicotyledons</taxon>
        <taxon>Gunneridae</taxon>
        <taxon>Pentapetalae</taxon>
        <taxon>rosids</taxon>
        <taxon>fabids</taxon>
        <taxon>Fabales</taxon>
        <taxon>Fabaceae</taxon>
        <taxon>Papilionoideae</taxon>
        <taxon>50 kb inversion clade</taxon>
        <taxon>NPAAA clade</taxon>
        <taxon>Hologalegina</taxon>
        <taxon>IRL clade</taxon>
        <taxon>Trifolieae</taxon>
        <taxon>Medicago</taxon>
    </lineage>
</organism>
<dbReference type="InterPro" id="IPR050796">
    <property type="entry name" value="SCF_F-box_component"/>
</dbReference>
<dbReference type="SUPFAM" id="SSF81383">
    <property type="entry name" value="F-box domain"/>
    <property type="match status" value="1"/>
</dbReference>
<name>G7LGR5_MEDTR</name>
<dbReference type="HOGENOM" id="CLU_027176_5_0_1"/>
<dbReference type="AlphaFoldDB" id="G7LGR5"/>
<feature type="domain" description="F-box associated beta-propeller type 1" evidence="1">
    <location>
        <begin position="116"/>
        <end position="311"/>
    </location>
</feature>
<dbReference type="EMBL" id="PSQE01000008">
    <property type="protein sequence ID" value="RHN40296.1"/>
    <property type="molecule type" value="Genomic_DNA"/>
</dbReference>
<dbReference type="EMBL" id="CM001224">
    <property type="protein sequence ID" value="AET02355.2"/>
    <property type="molecule type" value="Genomic_DNA"/>
</dbReference>
<dbReference type="InterPro" id="IPR036047">
    <property type="entry name" value="F-box-like_dom_sf"/>
</dbReference>
<dbReference type="NCBIfam" id="TIGR01640">
    <property type="entry name" value="F_box_assoc_1"/>
    <property type="match status" value="1"/>
</dbReference>
<accession>A0A0C3XZB3</accession>
<evidence type="ECO:0000313" key="4">
    <source>
        <dbReference type="EnsemblPlants" id="AET02355"/>
    </source>
</evidence>